<comment type="similarity">
    <text evidence="11">Belongs to the ApbE family.</text>
</comment>
<dbReference type="RefSeq" id="WP_229207833.1">
    <property type="nucleotide sequence ID" value="NZ_BMLI01000002.1"/>
</dbReference>
<keyword evidence="12" id="KW-0732">Signal</keyword>
<feature type="chain" id="PRO_5046652923" description="FAD:protein FMN transferase" evidence="12">
    <location>
        <begin position="23"/>
        <end position="339"/>
    </location>
</feature>
<comment type="catalytic activity">
    <reaction evidence="10 11">
        <text>L-threonyl-[protein] + FAD = FMN-L-threonyl-[protein] + AMP + H(+)</text>
        <dbReference type="Rhea" id="RHEA:36847"/>
        <dbReference type="Rhea" id="RHEA-COMP:11060"/>
        <dbReference type="Rhea" id="RHEA-COMP:11061"/>
        <dbReference type="ChEBI" id="CHEBI:15378"/>
        <dbReference type="ChEBI" id="CHEBI:30013"/>
        <dbReference type="ChEBI" id="CHEBI:57692"/>
        <dbReference type="ChEBI" id="CHEBI:74257"/>
        <dbReference type="ChEBI" id="CHEBI:456215"/>
        <dbReference type="EC" id="2.7.1.180"/>
    </reaction>
</comment>
<dbReference type="Gene3D" id="3.10.520.10">
    <property type="entry name" value="ApbE-like domains"/>
    <property type="match status" value="1"/>
</dbReference>
<comment type="cofactor">
    <cofactor evidence="1">
        <name>Mg(2+)</name>
        <dbReference type="ChEBI" id="CHEBI:18420"/>
    </cofactor>
</comment>
<evidence type="ECO:0000256" key="11">
    <source>
        <dbReference type="PIRNR" id="PIRNR006268"/>
    </source>
</evidence>
<evidence type="ECO:0000256" key="5">
    <source>
        <dbReference type="ARBA" id="ARBA00022679"/>
    </source>
</evidence>
<evidence type="ECO:0000256" key="1">
    <source>
        <dbReference type="ARBA" id="ARBA00001946"/>
    </source>
</evidence>
<evidence type="ECO:0000313" key="13">
    <source>
        <dbReference type="EMBL" id="GGN01925.1"/>
    </source>
</evidence>
<dbReference type="InterPro" id="IPR024932">
    <property type="entry name" value="ApbE"/>
</dbReference>
<evidence type="ECO:0000256" key="9">
    <source>
        <dbReference type="ARBA" id="ARBA00031306"/>
    </source>
</evidence>
<evidence type="ECO:0000256" key="10">
    <source>
        <dbReference type="ARBA" id="ARBA00048540"/>
    </source>
</evidence>
<dbReference type="EMBL" id="BMLI01000002">
    <property type="protein sequence ID" value="GGN01925.1"/>
    <property type="molecule type" value="Genomic_DNA"/>
</dbReference>
<keyword evidence="4 11" id="KW-0285">Flavoprotein</keyword>
<name>A0ABQ2I9D4_9BACT</name>
<dbReference type="PIRSF" id="PIRSF006268">
    <property type="entry name" value="ApbE"/>
    <property type="match status" value="1"/>
</dbReference>
<dbReference type="GO" id="GO:0016740">
    <property type="term" value="F:transferase activity"/>
    <property type="evidence" value="ECO:0007669"/>
    <property type="project" value="UniProtKB-KW"/>
</dbReference>
<evidence type="ECO:0000256" key="3">
    <source>
        <dbReference type="ARBA" id="ARBA00016337"/>
    </source>
</evidence>
<reference evidence="14" key="1">
    <citation type="journal article" date="2019" name="Int. J. Syst. Evol. Microbiol.">
        <title>The Global Catalogue of Microorganisms (GCM) 10K type strain sequencing project: providing services to taxonomists for standard genome sequencing and annotation.</title>
        <authorList>
            <consortium name="The Broad Institute Genomics Platform"/>
            <consortium name="The Broad Institute Genome Sequencing Center for Infectious Disease"/>
            <person name="Wu L."/>
            <person name="Ma J."/>
        </authorList>
    </citation>
    <scope>NUCLEOTIDE SEQUENCE [LARGE SCALE GENOMIC DNA]</scope>
    <source>
        <strain evidence="14">CGMCC 1.6375</strain>
    </source>
</reference>
<accession>A0ABQ2I9D4</accession>
<proteinExistence type="inferred from homology"/>
<dbReference type="Proteomes" id="UP000632339">
    <property type="component" value="Unassembled WGS sequence"/>
</dbReference>
<dbReference type="PANTHER" id="PTHR30040:SF2">
    <property type="entry name" value="FAD:PROTEIN FMN TRANSFERASE"/>
    <property type="match status" value="1"/>
</dbReference>
<evidence type="ECO:0000256" key="12">
    <source>
        <dbReference type="SAM" id="SignalP"/>
    </source>
</evidence>
<gene>
    <name evidence="13" type="ORF">GCM10010967_40530</name>
</gene>
<dbReference type="InterPro" id="IPR003374">
    <property type="entry name" value="ApbE-like_sf"/>
</dbReference>
<evidence type="ECO:0000256" key="2">
    <source>
        <dbReference type="ARBA" id="ARBA00011955"/>
    </source>
</evidence>
<evidence type="ECO:0000256" key="7">
    <source>
        <dbReference type="ARBA" id="ARBA00022827"/>
    </source>
</evidence>
<evidence type="ECO:0000256" key="8">
    <source>
        <dbReference type="ARBA" id="ARBA00022842"/>
    </source>
</evidence>
<dbReference type="EC" id="2.7.1.180" evidence="2 11"/>
<evidence type="ECO:0000313" key="14">
    <source>
        <dbReference type="Proteomes" id="UP000632339"/>
    </source>
</evidence>
<keyword evidence="14" id="KW-1185">Reference proteome</keyword>
<sequence length="339" mass="37345">MISIAGVISPLFLIVLPLATMAAHGEAVVPADTALVSIDGEAQGTTYHIRYFDVQNRHLKHEIDSILTDFDRCLSLYRPDSELTVFNATGRHTFRSPWFYEVLGKSKEIYAATGGAFDPTIMPLSEAYGFGNKKNIDPERVNADSLLQFIGFNQVEYNPEQITARPGVRLDFNGIAQGYSVDIIGAFLKTQNIDRFMVEIGGEVLCAGRKNGGSDWITGIENPLKPNALAATVRLTGRAMTTAGNYHNRIVRNGITYNHIIDPRTGAMEQTPLLSVTVFAKDAITADGYDTAFFVMGPEATKTFLKNRKDIDVYLLYTNEEGGLASFMTDGIKDLIQEK</sequence>
<comment type="caution">
    <text evidence="13">The sequence shown here is derived from an EMBL/GenBank/DDBJ whole genome shotgun (WGS) entry which is preliminary data.</text>
</comment>
<dbReference type="SUPFAM" id="SSF143631">
    <property type="entry name" value="ApbE-like"/>
    <property type="match status" value="1"/>
</dbReference>
<evidence type="ECO:0000256" key="4">
    <source>
        <dbReference type="ARBA" id="ARBA00022630"/>
    </source>
</evidence>
<keyword evidence="5 11" id="KW-0808">Transferase</keyword>
<dbReference type="PANTHER" id="PTHR30040">
    <property type="entry name" value="THIAMINE BIOSYNTHESIS LIPOPROTEIN APBE"/>
    <property type="match status" value="1"/>
</dbReference>
<keyword evidence="8 11" id="KW-0460">Magnesium</keyword>
<dbReference type="Pfam" id="PF02424">
    <property type="entry name" value="ApbE"/>
    <property type="match status" value="1"/>
</dbReference>
<protein>
    <recommendedName>
        <fullName evidence="3 11">FAD:protein FMN transferase</fullName>
        <ecNumber evidence="2 11">2.7.1.180</ecNumber>
    </recommendedName>
    <alternativeName>
        <fullName evidence="9 11">Flavin transferase</fullName>
    </alternativeName>
</protein>
<feature type="signal peptide" evidence="12">
    <location>
        <begin position="1"/>
        <end position="22"/>
    </location>
</feature>
<organism evidence="13 14">
    <name type="scientific">Dyadobacter beijingensis</name>
    <dbReference type="NCBI Taxonomy" id="365489"/>
    <lineage>
        <taxon>Bacteria</taxon>
        <taxon>Pseudomonadati</taxon>
        <taxon>Bacteroidota</taxon>
        <taxon>Cytophagia</taxon>
        <taxon>Cytophagales</taxon>
        <taxon>Spirosomataceae</taxon>
        <taxon>Dyadobacter</taxon>
    </lineage>
</organism>
<keyword evidence="7 11" id="KW-0274">FAD</keyword>
<keyword evidence="6 11" id="KW-0479">Metal-binding</keyword>
<evidence type="ECO:0000256" key="6">
    <source>
        <dbReference type="ARBA" id="ARBA00022723"/>
    </source>
</evidence>